<evidence type="ECO:0000313" key="2">
    <source>
        <dbReference type="Proteomes" id="UP001161757"/>
    </source>
</evidence>
<dbReference type="AlphaFoldDB" id="A0AAN6IVU8"/>
<accession>A0AAN6IVU8</accession>
<name>A0AAN6IVU8_EXODE</name>
<gene>
    <name evidence="1" type="ORF">HRR80_003652</name>
</gene>
<sequence>MTVGGLHLVDLKTYLSRSIYLKLHLGSCPSDQPLLAINLGISLDDIACANWGPEVCIPLSLSISLSLPLHDSLPPVPLPRPPPPPPFVSRTTHLPGHDMCLQWAIRYLSYIARYELISQNRSIACKVVSC</sequence>
<dbReference type="EMBL" id="JAJGCB010000005">
    <property type="protein sequence ID" value="KAJ8992552.1"/>
    <property type="molecule type" value="Genomic_DNA"/>
</dbReference>
<organism evidence="1 2">
    <name type="scientific">Exophiala dermatitidis</name>
    <name type="common">Black yeast-like fungus</name>
    <name type="synonym">Wangiella dermatitidis</name>
    <dbReference type="NCBI Taxonomy" id="5970"/>
    <lineage>
        <taxon>Eukaryota</taxon>
        <taxon>Fungi</taxon>
        <taxon>Dikarya</taxon>
        <taxon>Ascomycota</taxon>
        <taxon>Pezizomycotina</taxon>
        <taxon>Eurotiomycetes</taxon>
        <taxon>Chaetothyriomycetidae</taxon>
        <taxon>Chaetothyriales</taxon>
        <taxon>Herpotrichiellaceae</taxon>
        <taxon>Exophiala</taxon>
    </lineage>
</organism>
<reference evidence="1" key="1">
    <citation type="submission" date="2023-01" db="EMBL/GenBank/DDBJ databases">
        <title>Exophiala dermititidis isolated from Cystic Fibrosis Patient.</title>
        <authorList>
            <person name="Kurbessoian T."/>
            <person name="Crocker A."/>
            <person name="Murante D."/>
            <person name="Hogan D.A."/>
            <person name="Stajich J.E."/>
        </authorList>
    </citation>
    <scope>NUCLEOTIDE SEQUENCE</scope>
    <source>
        <strain evidence="1">Ex8</strain>
    </source>
</reference>
<comment type="caution">
    <text evidence="1">The sequence shown here is derived from an EMBL/GenBank/DDBJ whole genome shotgun (WGS) entry which is preliminary data.</text>
</comment>
<dbReference type="Proteomes" id="UP001161757">
    <property type="component" value="Unassembled WGS sequence"/>
</dbReference>
<proteinExistence type="predicted"/>
<protein>
    <submittedName>
        <fullName evidence="1">Uncharacterized protein</fullName>
    </submittedName>
</protein>
<evidence type="ECO:0000313" key="1">
    <source>
        <dbReference type="EMBL" id="KAJ8992552.1"/>
    </source>
</evidence>